<reference evidence="1 2" key="1">
    <citation type="journal article" date="2018" name="BMC Genomics">
        <title>Comparative genomics of the wheat fungal pathogen Pyrenophora tritici-repentis reveals chromosomal variations and genome plasticity.</title>
        <authorList>
            <person name="Moolhuijzen P."/>
            <person name="See P.T."/>
            <person name="Hane J.K."/>
            <person name="Shi G."/>
            <person name="Liu Z."/>
            <person name="Oliver R.P."/>
            <person name="Moffat C.S."/>
        </authorList>
    </citation>
    <scope>NUCLEOTIDE SEQUENCE [LARGE SCALE GENOMIC DNA]</scope>
    <source>
        <strain evidence="1">M4</strain>
    </source>
</reference>
<protein>
    <submittedName>
        <fullName evidence="1">Uncharacterized protein</fullName>
    </submittedName>
</protein>
<organism evidence="1 2">
    <name type="scientific">Pyrenophora tritici-repentis</name>
    <dbReference type="NCBI Taxonomy" id="45151"/>
    <lineage>
        <taxon>Eukaryota</taxon>
        <taxon>Fungi</taxon>
        <taxon>Dikarya</taxon>
        <taxon>Ascomycota</taxon>
        <taxon>Pezizomycotina</taxon>
        <taxon>Dothideomycetes</taxon>
        <taxon>Pleosporomycetidae</taxon>
        <taxon>Pleosporales</taxon>
        <taxon>Pleosporineae</taxon>
        <taxon>Pleosporaceae</taxon>
        <taxon>Pyrenophora</taxon>
    </lineage>
</organism>
<evidence type="ECO:0000313" key="1">
    <source>
        <dbReference type="EMBL" id="KAF7574170.1"/>
    </source>
</evidence>
<dbReference type="KEGG" id="ptrr:90955383"/>
<accession>A0A317AH77</accession>
<dbReference type="EMBL" id="NQIK02000002">
    <property type="protein sequence ID" value="KAF7574170.1"/>
    <property type="molecule type" value="Genomic_DNA"/>
</dbReference>
<gene>
    <name evidence="1" type="ORF">PtrM4_057930</name>
</gene>
<comment type="caution">
    <text evidence="1">The sequence shown here is derived from an EMBL/GenBank/DDBJ whole genome shotgun (WGS) entry which is preliminary data.</text>
</comment>
<proteinExistence type="predicted"/>
<dbReference type="RefSeq" id="XP_065964003.1">
    <property type="nucleotide sequence ID" value="XM_066105376.1"/>
</dbReference>
<name>A0A317AH77_9PLEO</name>
<dbReference type="Proteomes" id="UP000245464">
    <property type="component" value="Chromosome 2"/>
</dbReference>
<evidence type="ECO:0000313" key="2">
    <source>
        <dbReference type="Proteomes" id="UP000245464"/>
    </source>
</evidence>
<dbReference type="AlphaFoldDB" id="A0A317AH77"/>
<sequence>MFAAGEVIHHNIIVPGVSLLFYAVPVPSTLGTVDAVASVSFTTRHCQSLLGCFPNLGYPKWSPNFIEVCKQPIMVFLPQDRQMQDPLIELFASAQVICDGHVDVKI</sequence>
<dbReference type="GeneID" id="90955383"/>